<feature type="region of interest" description="Disordered" evidence="1">
    <location>
        <begin position="1"/>
        <end position="124"/>
    </location>
</feature>
<evidence type="ECO:0000256" key="1">
    <source>
        <dbReference type="SAM" id="MobiDB-lite"/>
    </source>
</evidence>
<dbReference type="Proteomes" id="UP000558488">
    <property type="component" value="Unassembled WGS sequence"/>
</dbReference>
<feature type="compositionally biased region" description="Gly residues" evidence="1">
    <location>
        <begin position="36"/>
        <end position="50"/>
    </location>
</feature>
<evidence type="ECO:0000313" key="2">
    <source>
        <dbReference type="EMBL" id="KAF6283500.1"/>
    </source>
</evidence>
<name>A0A7J7S502_PIPKU</name>
<proteinExistence type="predicted"/>
<gene>
    <name evidence="2" type="ORF">mPipKuh1_010170</name>
</gene>
<dbReference type="EMBL" id="JACAGB010000050">
    <property type="protein sequence ID" value="KAF6283500.1"/>
    <property type="molecule type" value="Genomic_DNA"/>
</dbReference>
<comment type="caution">
    <text evidence="2">The sequence shown here is derived from an EMBL/GenBank/DDBJ whole genome shotgun (WGS) entry which is preliminary data.</text>
</comment>
<dbReference type="AlphaFoldDB" id="A0A7J7S502"/>
<feature type="compositionally biased region" description="Polar residues" evidence="1">
    <location>
        <begin position="1"/>
        <end position="11"/>
    </location>
</feature>
<keyword evidence="3" id="KW-1185">Reference proteome</keyword>
<feature type="compositionally biased region" description="Gly residues" evidence="1">
    <location>
        <begin position="81"/>
        <end position="90"/>
    </location>
</feature>
<sequence>MARQLSGSGSQRCEARGRSQLEGGFLGASGWSGEAAGEGGGGGGGGGGAGSLVLGPLTALGSRRPQPPSSLSSSSCICFGPMGGGGGTGTPGPLPRSALGGASLKSGRPAETSVAQRIERRPAD</sequence>
<accession>A0A7J7S502</accession>
<organism evidence="2 3">
    <name type="scientific">Pipistrellus kuhlii</name>
    <name type="common">Kuhl's pipistrelle</name>
    <dbReference type="NCBI Taxonomy" id="59472"/>
    <lineage>
        <taxon>Eukaryota</taxon>
        <taxon>Metazoa</taxon>
        <taxon>Chordata</taxon>
        <taxon>Craniata</taxon>
        <taxon>Vertebrata</taxon>
        <taxon>Euteleostomi</taxon>
        <taxon>Mammalia</taxon>
        <taxon>Eutheria</taxon>
        <taxon>Laurasiatheria</taxon>
        <taxon>Chiroptera</taxon>
        <taxon>Yangochiroptera</taxon>
        <taxon>Vespertilionidae</taxon>
        <taxon>Pipistrellus</taxon>
    </lineage>
</organism>
<reference evidence="2 3" key="1">
    <citation type="journal article" date="2020" name="Nature">
        <title>Six reference-quality genomes reveal evolution of bat adaptations.</title>
        <authorList>
            <person name="Jebb D."/>
            <person name="Huang Z."/>
            <person name="Pippel M."/>
            <person name="Hughes G.M."/>
            <person name="Lavrichenko K."/>
            <person name="Devanna P."/>
            <person name="Winkler S."/>
            <person name="Jermiin L.S."/>
            <person name="Skirmuntt E.C."/>
            <person name="Katzourakis A."/>
            <person name="Burkitt-Gray L."/>
            <person name="Ray D.A."/>
            <person name="Sullivan K.A.M."/>
            <person name="Roscito J.G."/>
            <person name="Kirilenko B.M."/>
            <person name="Davalos L.M."/>
            <person name="Corthals A.P."/>
            <person name="Power M.L."/>
            <person name="Jones G."/>
            <person name="Ransome R.D."/>
            <person name="Dechmann D.K.N."/>
            <person name="Locatelli A.G."/>
            <person name="Puechmaille S.J."/>
            <person name="Fedrigo O."/>
            <person name="Jarvis E.D."/>
            <person name="Hiller M."/>
            <person name="Vernes S.C."/>
            <person name="Myers E.W."/>
            <person name="Teeling E.C."/>
        </authorList>
    </citation>
    <scope>NUCLEOTIDE SEQUENCE [LARGE SCALE GENOMIC DNA]</scope>
    <source>
        <strain evidence="2">MPipKuh1</strain>
        <tissue evidence="2">Flight muscle</tissue>
    </source>
</reference>
<evidence type="ECO:0000313" key="3">
    <source>
        <dbReference type="Proteomes" id="UP000558488"/>
    </source>
</evidence>
<protein>
    <submittedName>
        <fullName evidence="2">Uncharacterized protein</fullName>
    </submittedName>
</protein>